<evidence type="ECO:0008006" key="4">
    <source>
        <dbReference type="Google" id="ProtNLM"/>
    </source>
</evidence>
<accession>A0A832MJ36</accession>
<comment type="caution">
    <text evidence="3">The sequence shown here is derived from an EMBL/GenBank/DDBJ whole genome shotgun (WGS) entry which is preliminary data.</text>
</comment>
<dbReference type="PANTHER" id="PTHR44809">
    <property type="match status" value="1"/>
</dbReference>
<evidence type="ECO:0000256" key="1">
    <source>
        <dbReference type="PROSITE-ProRule" id="PRU00339"/>
    </source>
</evidence>
<dbReference type="InterPro" id="IPR019734">
    <property type="entry name" value="TPR_rpt"/>
</dbReference>
<dbReference type="PANTHER" id="PTHR44809:SF1">
    <property type="entry name" value="PROTEIN O-MANNOSYL-TRANSFERASE TMTC1"/>
    <property type="match status" value="1"/>
</dbReference>
<proteinExistence type="predicted"/>
<dbReference type="PROSITE" id="PS50005">
    <property type="entry name" value="TPR"/>
    <property type="match status" value="1"/>
</dbReference>
<name>A0A832MJ36_UNCEI</name>
<organism evidence="3">
    <name type="scientific">Eiseniibacteriota bacterium</name>
    <dbReference type="NCBI Taxonomy" id="2212470"/>
    <lineage>
        <taxon>Bacteria</taxon>
        <taxon>Candidatus Eiseniibacteriota</taxon>
    </lineage>
</organism>
<dbReference type="AlphaFoldDB" id="A0A832MJ36"/>
<protein>
    <recommendedName>
        <fullName evidence="4">Tetratricopeptide repeat protein</fullName>
    </recommendedName>
</protein>
<dbReference type="SMART" id="SM00028">
    <property type="entry name" value="TPR"/>
    <property type="match status" value="2"/>
</dbReference>
<dbReference type="Pfam" id="PF14559">
    <property type="entry name" value="TPR_19"/>
    <property type="match status" value="1"/>
</dbReference>
<evidence type="ECO:0000313" key="3">
    <source>
        <dbReference type="EMBL" id="HGZ42515.1"/>
    </source>
</evidence>
<keyword evidence="1" id="KW-0802">TPR repeat</keyword>
<feature type="chain" id="PRO_5032419355" description="Tetratricopeptide repeat protein" evidence="2">
    <location>
        <begin position="23"/>
        <end position="367"/>
    </location>
</feature>
<dbReference type="SUPFAM" id="SSF48452">
    <property type="entry name" value="TPR-like"/>
    <property type="match status" value="2"/>
</dbReference>
<sequence>MRRIMPALGIAAALAWPPASLADDGLAELMARGQYRRASAVAEARLQSRPHDTEALVELARIRAKQRRFEEATRFAEQAVAAAPASADARFALAEVLGSHAGSAGMLKGLGLARRFRKEAEAALALSPDHEAALVAMAQFHRFAPGIAGGDRDKGREFEARLMKSHPPAAWIEKAGAAFSVGDSAGGERCLRQAAAAARGARGKLELASYLAATGRGTDEAARLAREALEAEPWSVEGWVALALVEARGARWAEVAATLAGAESETGGSRAAHYQTGRTLLEQGLDAARSEQLFRRYLEVEPEIGAPSHAATWWRIGIALERQGKRPDAVAALETSVSLDPKFQKAKRDLKRLKGWPGAAPGGAARP</sequence>
<dbReference type="InterPro" id="IPR052943">
    <property type="entry name" value="TMTC_O-mannosyl-trnsfr"/>
</dbReference>
<keyword evidence="2" id="KW-0732">Signal</keyword>
<reference evidence="3" key="1">
    <citation type="journal article" date="2020" name="mSystems">
        <title>Genome- and Community-Level Interaction Insights into Carbon Utilization and Element Cycling Functions of Hydrothermarchaeota in Hydrothermal Sediment.</title>
        <authorList>
            <person name="Zhou Z."/>
            <person name="Liu Y."/>
            <person name="Xu W."/>
            <person name="Pan J."/>
            <person name="Luo Z.H."/>
            <person name="Li M."/>
        </authorList>
    </citation>
    <scope>NUCLEOTIDE SEQUENCE [LARGE SCALE GENOMIC DNA]</scope>
    <source>
        <strain evidence="3">SpSt-381</strain>
    </source>
</reference>
<gene>
    <name evidence="3" type="ORF">ENR23_03635</name>
</gene>
<dbReference type="EMBL" id="DSQF01000005">
    <property type="protein sequence ID" value="HGZ42515.1"/>
    <property type="molecule type" value="Genomic_DNA"/>
</dbReference>
<evidence type="ECO:0000256" key="2">
    <source>
        <dbReference type="SAM" id="SignalP"/>
    </source>
</evidence>
<dbReference type="Gene3D" id="1.25.40.10">
    <property type="entry name" value="Tetratricopeptide repeat domain"/>
    <property type="match status" value="2"/>
</dbReference>
<feature type="signal peptide" evidence="2">
    <location>
        <begin position="1"/>
        <end position="22"/>
    </location>
</feature>
<dbReference type="InterPro" id="IPR011990">
    <property type="entry name" value="TPR-like_helical_dom_sf"/>
</dbReference>
<feature type="repeat" description="TPR" evidence="1">
    <location>
        <begin position="310"/>
        <end position="343"/>
    </location>
</feature>